<protein>
    <submittedName>
        <fullName evidence="3">Cell division protein ZapE</fullName>
    </submittedName>
</protein>
<dbReference type="PANTHER" id="PTHR12169:SF6">
    <property type="entry name" value="AFG1-LIKE ATPASE"/>
    <property type="match status" value="1"/>
</dbReference>
<sequence length="381" mass="43455">MAALPPHRPGVKSRWPALRRFFGKAFAGKGSAAPLSHDVHEYFRRKANHQGYTLSLSQQRVIERMAQQASALLYSAHQGRQRSLYLHGAVGRGKSWLLDGFFQAVPIAEKQRVHFHDFFTHLHQGMFLHRETPDALGRTLDELLKDCRLLCFDEFHVHDIGDAMLINRLFKALFQRGVLLLVTSNYPPEGLLPNPLYHARFKPVIDLINARMEVMEVGGPHDYRSQPRSHSQQQFTQGQYVWPGTAEQRQALLLPQRQAPAFALQVGARQLKARLCSERTVRFEFADLCDQPTAVMDYLELCRRFDTWIVDELPSLEDCSIAAQQRFINLIDVLYDQDKRLLLIGERPLRDSLGGNAIDLARTRSRLGQLVEVGAESLNQG</sequence>
<keyword evidence="3" id="KW-0132">Cell division</keyword>
<proteinExistence type="predicted"/>
<keyword evidence="1" id="KW-0547">Nucleotide-binding</keyword>
<name>A0A7Y7WTG0_9PSED</name>
<dbReference type="Proteomes" id="UP000522864">
    <property type="component" value="Unassembled WGS sequence"/>
</dbReference>
<dbReference type="NCBIfam" id="NF040713">
    <property type="entry name" value="ZapE"/>
    <property type="match status" value="1"/>
</dbReference>
<evidence type="ECO:0000256" key="1">
    <source>
        <dbReference type="ARBA" id="ARBA00022741"/>
    </source>
</evidence>
<reference evidence="3 4" key="1">
    <citation type="submission" date="2020-04" db="EMBL/GenBank/DDBJ databases">
        <title>Molecular characterization of pseudomonads from Agaricus bisporus reveal novel blotch 2 pathogens in Western Europe.</title>
        <authorList>
            <person name="Taparia T."/>
            <person name="Krijger M."/>
            <person name="Haynes E."/>
            <person name="Elpinstone J.G."/>
            <person name="Noble R."/>
            <person name="Van Der Wolf J."/>
        </authorList>
    </citation>
    <scope>NUCLEOTIDE SEQUENCE [LARGE SCALE GENOMIC DNA]</scope>
    <source>
        <strain evidence="3 4">G9001</strain>
    </source>
</reference>
<dbReference type="AlphaFoldDB" id="A0A7Y7WTG0"/>
<dbReference type="GO" id="GO:0005737">
    <property type="term" value="C:cytoplasm"/>
    <property type="evidence" value="ECO:0007669"/>
    <property type="project" value="TreeGrafter"/>
</dbReference>
<evidence type="ECO:0000313" key="4">
    <source>
        <dbReference type="Proteomes" id="UP000522864"/>
    </source>
</evidence>
<evidence type="ECO:0000313" key="3">
    <source>
        <dbReference type="EMBL" id="NWB87386.1"/>
    </source>
</evidence>
<comment type="caution">
    <text evidence="3">The sequence shown here is derived from an EMBL/GenBank/DDBJ whole genome shotgun (WGS) entry which is preliminary data.</text>
</comment>
<dbReference type="Gene3D" id="3.40.50.300">
    <property type="entry name" value="P-loop containing nucleotide triphosphate hydrolases"/>
    <property type="match status" value="1"/>
</dbReference>
<keyword evidence="2" id="KW-0067">ATP-binding</keyword>
<dbReference type="SUPFAM" id="SSF52540">
    <property type="entry name" value="P-loop containing nucleoside triphosphate hydrolases"/>
    <property type="match status" value="1"/>
</dbReference>
<dbReference type="InterPro" id="IPR027417">
    <property type="entry name" value="P-loop_NTPase"/>
</dbReference>
<dbReference type="Pfam" id="PF03969">
    <property type="entry name" value="AFG1_ATPase"/>
    <property type="match status" value="1"/>
</dbReference>
<dbReference type="GO" id="GO:0032153">
    <property type="term" value="C:cell division site"/>
    <property type="evidence" value="ECO:0007669"/>
    <property type="project" value="TreeGrafter"/>
</dbReference>
<keyword evidence="3" id="KW-0131">Cell cycle</keyword>
<evidence type="ECO:0000256" key="2">
    <source>
        <dbReference type="ARBA" id="ARBA00022840"/>
    </source>
</evidence>
<dbReference type="RefSeq" id="WP_177102421.1">
    <property type="nucleotide sequence ID" value="NZ_JACAQA010000018.1"/>
</dbReference>
<gene>
    <name evidence="3" type="primary">zapE</name>
    <name evidence="3" type="ORF">HX830_21175</name>
</gene>
<dbReference type="GO" id="GO:0005524">
    <property type="term" value="F:ATP binding"/>
    <property type="evidence" value="ECO:0007669"/>
    <property type="project" value="UniProtKB-KW"/>
</dbReference>
<dbReference type="InterPro" id="IPR005654">
    <property type="entry name" value="ATPase_AFG1-like"/>
</dbReference>
<dbReference type="EMBL" id="JACAQA010000018">
    <property type="protein sequence ID" value="NWB87386.1"/>
    <property type="molecule type" value="Genomic_DNA"/>
</dbReference>
<accession>A0A7Y7WTG0</accession>
<dbReference type="PANTHER" id="PTHR12169">
    <property type="entry name" value="ATPASE N2B"/>
    <property type="match status" value="1"/>
</dbReference>
<dbReference type="GO" id="GO:0051301">
    <property type="term" value="P:cell division"/>
    <property type="evidence" value="ECO:0007669"/>
    <property type="project" value="UniProtKB-KW"/>
</dbReference>
<organism evidence="3 4">
    <name type="scientific">Pseudomonas gingeri</name>
    <dbReference type="NCBI Taxonomy" id="117681"/>
    <lineage>
        <taxon>Bacteria</taxon>
        <taxon>Pseudomonadati</taxon>
        <taxon>Pseudomonadota</taxon>
        <taxon>Gammaproteobacteria</taxon>
        <taxon>Pseudomonadales</taxon>
        <taxon>Pseudomonadaceae</taxon>
        <taxon>Pseudomonas</taxon>
    </lineage>
</organism>
<dbReference type="GO" id="GO:0016887">
    <property type="term" value="F:ATP hydrolysis activity"/>
    <property type="evidence" value="ECO:0007669"/>
    <property type="project" value="InterPro"/>
</dbReference>